<gene>
    <name evidence="3" type="ORF">SAMN04488505_107131</name>
</gene>
<dbReference type="RefSeq" id="WP_089918100.1">
    <property type="nucleotide sequence ID" value="NZ_FOBB01000007.1"/>
</dbReference>
<keyword evidence="1" id="KW-1133">Transmembrane helix</keyword>
<sequence length="189" mass="20787">MQTNLKCCLLLLAGLLSVLHTTAQGRLKFFNTCTGSSNYRLTNGDTVIIQCDSSLLMNSRNFSIYQSAYQQYRKGGNSGEILRSYETLVQQQDSMIANGQQDYTNLKLQFDSLFRSSIASLDRTSRDIGIVKDTLNNVSTQLNNTNIIIGDAIKQVNQARKKSFLDKLYWGIGGLGIGVAVTAIIAAAN</sequence>
<evidence type="ECO:0000256" key="1">
    <source>
        <dbReference type="SAM" id="Phobius"/>
    </source>
</evidence>
<accession>A0A1H8CJ34</accession>
<evidence type="ECO:0008006" key="5">
    <source>
        <dbReference type="Google" id="ProtNLM"/>
    </source>
</evidence>
<organism evidence="3 4">
    <name type="scientific">Chitinophaga rupis</name>
    <dbReference type="NCBI Taxonomy" id="573321"/>
    <lineage>
        <taxon>Bacteria</taxon>
        <taxon>Pseudomonadati</taxon>
        <taxon>Bacteroidota</taxon>
        <taxon>Chitinophagia</taxon>
        <taxon>Chitinophagales</taxon>
        <taxon>Chitinophagaceae</taxon>
        <taxon>Chitinophaga</taxon>
    </lineage>
</organism>
<keyword evidence="4" id="KW-1185">Reference proteome</keyword>
<dbReference type="STRING" id="573321.SAMN04488505_107131"/>
<keyword evidence="1" id="KW-0812">Transmembrane</keyword>
<dbReference type="EMBL" id="FOBB01000007">
    <property type="protein sequence ID" value="SEM94962.1"/>
    <property type="molecule type" value="Genomic_DNA"/>
</dbReference>
<proteinExistence type="predicted"/>
<protein>
    <recommendedName>
        <fullName evidence="5">Secreted protein</fullName>
    </recommendedName>
</protein>
<reference evidence="3 4" key="1">
    <citation type="submission" date="2016-10" db="EMBL/GenBank/DDBJ databases">
        <authorList>
            <person name="de Groot N.N."/>
        </authorList>
    </citation>
    <scope>NUCLEOTIDE SEQUENCE [LARGE SCALE GENOMIC DNA]</scope>
    <source>
        <strain evidence="3 4">DSM 21039</strain>
    </source>
</reference>
<dbReference type="OrthoDB" id="675795at2"/>
<evidence type="ECO:0000256" key="2">
    <source>
        <dbReference type="SAM" id="SignalP"/>
    </source>
</evidence>
<feature type="chain" id="PRO_5011565281" description="Secreted protein" evidence="2">
    <location>
        <begin position="24"/>
        <end position="189"/>
    </location>
</feature>
<feature type="signal peptide" evidence="2">
    <location>
        <begin position="1"/>
        <end position="23"/>
    </location>
</feature>
<feature type="transmembrane region" description="Helical" evidence="1">
    <location>
        <begin position="168"/>
        <end position="188"/>
    </location>
</feature>
<dbReference type="AlphaFoldDB" id="A0A1H8CJ34"/>
<name>A0A1H8CJ34_9BACT</name>
<keyword evidence="1" id="KW-0472">Membrane</keyword>
<evidence type="ECO:0000313" key="4">
    <source>
        <dbReference type="Proteomes" id="UP000198984"/>
    </source>
</evidence>
<evidence type="ECO:0000313" key="3">
    <source>
        <dbReference type="EMBL" id="SEM94962.1"/>
    </source>
</evidence>
<keyword evidence="2" id="KW-0732">Signal</keyword>
<dbReference type="Proteomes" id="UP000198984">
    <property type="component" value="Unassembled WGS sequence"/>
</dbReference>